<dbReference type="EMBL" id="CP051140">
    <property type="protein sequence ID" value="QIW98297.1"/>
    <property type="molecule type" value="Genomic_DNA"/>
</dbReference>
<reference evidence="1 2" key="1">
    <citation type="journal article" date="2016" name="Sci. Rep.">
        <title>Peltaster fructicola genome reveals evolution from an invasive phytopathogen to an ectophytic parasite.</title>
        <authorList>
            <person name="Xu C."/>
            <person name="Chen H."/>
            <person name="Gleason M.L."/>
            <person name="Xu J.R."/>
            <person name="Liu H."/>
            <person name="Zhang R."/>
            <person name="Sun G."/>
        </authorList>
    </citation>
    <scope>NUCLEOTIDE SEQUENCE [LARGE SCALE GENOMIC DNA]</scope>
    <source>
        <strain evidence="1 2">LNHT1506</strain>
    </source>
</reference>
<sequence>MPLLRRLQKYLSLKVLLLILFALILLTWPHRSVPSQRAIQSGHPLFANLNPAKPHKSTSEAADAVCRAHDFSAWHKPGRKVYDLAMISNELDWLEIRLHTLSSYVDYFVVVEANVTFTGQPKPLHLQENWQRFKQFHHKIIHRVLADDTSSRYIWDHEAYFRNALLTSVFPKLAGTEQEAHPGDVLIVGDMDEIVRPETAMLLRYCDFPPRLNLRSQFYYYAYQWQHRGEQWSHPQATTFGKDVKHTLLPETLRMNLLDSSFSPLAAYRRWRDQATLWNAGWHCSFCFTTLAEMQDKMAAFSHQGLNTPENRNPATIIERVQKVLTSSAEQANTMIRSYG</sequence>
<dbReference type="Pfam" id="PF04724">
    <property type="entry name" value="Glyco_transf_17"/>
    <property type="match status" value="2"/>
</dbReference>
<proteinExistence type="predicted"/>
<organism evidence="1 2">
    <name type="scientific">Peltaster fructicola</name>
    <dbReference type="NCBI Taxonomy" id="286661"/>
    <lineage>
        <taxon>Eukaryota</taxon>
        <taxon>Fungi</taxon>
        <taxon>Dikarya</taxon>
        <taxon>Ascomycota</taxon>
        <taxon>Pezizomycotina</taxon>
        <taxon>Dothideomycetes</taxon>
        <taxon>Dothideomycetes incertae sedis</taxon>
        <taxon>Peltaster</taxon>
    </lineage>
</organism>
<evidence type="ECO:0000313" key="1">
    <source>
        <dbReference type="EMBL" id="QIW98297.1"/>
    </source>
</evidence>
<dbReference type="Proteomes" id="UP000503462">
    <property type="component" value="Chromosome 2"/>
</dbReference>
<evidence type="ECO:0008006" key="3">
    <source>
        <dbReference type="Google" id="ProtNLM"/>
    </source>
</evidence>
<gene>
    <name evidence="1" type="ORF">AMS68_003815</name>
</gene>
<dbReference type="PANTHER" id="PTHR12224">
    <property type="entry name" value="BETA-1,4-MANNOSYL-GLYCOPROTEIN BETA-1,4-N-ACETYLGLUCOSAMINYL-TRANSFERASE"/>
    <property type="match status" value="1"/>
</dbReference>
<dbReference type="AlphaFoldDB" id="A0A6H0XUK9"/>
<keyword evidence="2" id="KW-1185">Reference proteome</keyword>
<dbReference type="GO" id="GO:0016020">
    <property type="term" value="C:membrane"/>
    <property type="evidence" value="ECO:0007669"/>
    <property type="project" value="InterPro"/>
</dbReference>
<dbReference type="InterPro" id="IPR006813">
    <property type="entry name" value="Glyco_trans_17"/>
</dbReference>
<protein>
    <recommendedName>
        <fullName evidence="3">Glycosyl transferase family 17 protein</fullName>
    </recommendedName>
</protein>
<dbReference type="OrthoDB" id="6474464at2759"/>
<dbReference type="PANTHER" id="PTHR12224:SF0">
    <property type="entry name" value="BETA-1,4-MANNOSYL-GLYCOPROTEIN 4-BETA-N-ACETYLGLUCOSAMINYLTRANSFERASE"/>
    <property type="match status" value="1"/>
</dbReference>
<evidence type="ECO:0000313" key="2">
    <source>
        <dbReference type="Proteomes" id="UP000503462"/>
    </source>
</evidence>
<name>A0A6H0XUK9_9PEZI</name>
<accession>A0A6H0XUK9</accession>
<dbReference type="GO" id="GO:0003830">
    <property type="term" value="F:beta-1,4-mannosylglycoprotein 4-beta-N-acetylglucosaminyltransferase activity"/>
    <property type="evidence" value="ECO:0007669"/>
    <property type="project" value="InterPro"/>
</dbReference>
<dbReference type="GO" id="GO:0006044">
    <property type="term" value="P:N-acetylglucosamine metabolic process"/>
    <property type="evidence" value="ECO:0007669"/>
    <property type="project" value="TreeGrafter"/>
</dbReference>